<comment type="caution">
    <text evidence="2">The sequence shown here is derived from an EMBL/GenBank/DDBJ whole genome shotgun (WGS) entry which is preliminary data.</text>
</comment>
<feature type="region of interest" description="Disordered" evidence="1">
    <location>
        <begin position="70"/>
        <end position="91"/>
    </location>
</feature>
<keyword evidence="2" id="KW-0966">Cell projection</keyword>
<sequence>MIVVSKLNKERFAVNPDLIQRIDSAPDTILTLVDGTKYIVRESMVEVIELIAQQRAEVIARAHSVQLETEAEQASAHGTLSLVTKETEENN</sequence>
<organism evidence="2 3">
    <name type="scientific">Populibacterium corticicola</name>
    <dbReference type="NCBI Taxonomy" id="1812826"/>
    <lineage>
        <taxon>Bacteria</taxon>
        <taxon>Bacillati</taxon>
        <taxon>Actinomycetota</taxon>
        <taxon>Actinomycetes</taxon>
        <taxon>Micrococcales</taxon>
        <taxon>Jonesiaceae</taxon>
        <taxon>Populibacterium</taxon>
    </lineage>
</organism>
<gene>
    <name evidence="2" type="ORF">ACFSYH_13975</name>
</gene>
<evidence type="ECO:0000256" key="1">
    <source>
        <dbReference type="SAM" id="MobiDB-lite"/>
    </source>
</evidence>
<dbReference type="RefSeq" id="WP_377467925.1">
    <property type="nucleotide sequence ID" value="NZ_JBHUOP010000008.1"/>
</dbReference>
<evidence type="ECO:0000313" key="2">
    <source>
        <dbReference type="EMBL" id="MFD2841670.1"/>
    </source>
</evidence>
<keyword evidence="2" id="KW-0969">Cilium</keyword>
<dbReference type="PANTHER" id="PTHR39185:SF1">
    <property type="entry name" value="SWARMING MOTILITY PROTEIN SWRD"/>
    <property type="match status" value="1"/>
</dbReference>
<dbReference type="EMBL" id="JBHUOP010000008">
    <property type="protein sequence ID" value="MFD2841670.1"/>
    <property type="molecule type" value="Genomic_DNA"/>
</dbReference>
<keyword evidence="3" id="KW-1185">Reference proteome</keyword>
<dbReference type="Pfam" id="PF06289">
    <property type="entry name" value="FlbD"/>
    <property type="match status" value="1"/>
</dbReference>
<proteinExistence type="predicted"/>
<keyword evidence="2" id="KW-0282">Flagellum</keyword>
<dbReference type="InterPro" id="IPR009384">
    <property type="entry name" value="SwrD-like"/>
</dbReference>
<name>A0ABW5XGR8_9MICO</name>
<reference evidence="3" key="1">
    <citation type="journal article" date="2019" name="Int. J. Syst. Evol. Microbiol.">
        <title>The Global Catalogue of Microorganisms (GCM) 10K type strain sequencing project: providing services to taxonomists for standard genome sequencing and annotation.</title>
        <authorList>
            <consortium name="The Broad Institute Genomics Platform"/>
            <consortium name="The Broad Institute Genome Sequencing Center for Infectious Disease"/>
            <person name="Wu L."/>
            <person name="Ma J."/>
        </authorList>
    </citation>
    <scope>NUCLEOTIDE SEQUENCE [LARGE SCALE GENOMIC DNA]</scope>
    <source>
        <strain evidence="3">KCTC 33576</strain>
    </source>
</reference>
<accession>A0ABW5XGR8</accession>
<dbReference type="Proteomes" id="UP001597391">
    <property type="component" value="Unassembled WGS sequence"/>
</dbReference>
<protein>
    <submittedName>
        <fullName evidence="2">Flagellar FlbD family protein</fullName>
    </submittedName>
</protein>
<evidence type="ECO:0000313" key="3">
    <source>
        <dbReference type="Proteomes" id="UP001597391"/>
    </source>
</evidence>
<dbReference type="PANTHER" id="PTHR39185">
    <property type="entry name" value="SWARMING MOTILITY PROTEIN SWRD"/>
    <property type="match status" value="1"/>
</dbReference>